<organism evidence="2">
    <name type="scientific">marine sediment metagenome</name>
    <dbReference type="NCBI Taxonomy" id="412755"/>
    <lineage>
        <taxon>unclassified sequences</taxon>
        <taxon>metagenomes</taxon>
        <taxon>ecological metagenomes</taxon>
    </lineage>
</organism>
<dbReference type="PANTHER" id="PTHR43072:SF60">
    <property type="entry name" value="L-2,4-DIAMINOBUTYRIC ACID ACETYLTRANSFERASE"/>
    <property type="match status" value="1"/>
</dbReference>
<dbReference type="EMBL" id="LAZR01001632">
    <property type="protein sequence ID" value="KKN41684.1"/>
    <property type="molecule type" value="Genomic_DNA"/>
</dbReference>
<dbReference type="InterPro" id="IPR000182">
    <property type="entry name" value="GNAT_dom"/>
</dbReference>
<dbReference type="PROSITE" id="PS51186">
    <property type="entry name" value="GNAT"/>
    <property type="match status" value="1"/>
</dbReference>
<comment type="caution">
    <text evidence="2">The sequence shown here is derived from an EMBL/GenBank/DDBJ whole genome shotgun (WGS) entry which is preliminary data.</text>
</comment>
<gene>
    <name evidence="2" type="ORF">LCGC14_0720790</name>
</gene>
<evidence type="ECO:0000259" key="1">
    <source>
        <dbReference type="PROSITE" id="PS51186"/>
    </source>
</evidence>
<feature type="domain" description="N-acetyltransferase" evidence="1">
    <location>
        <begin position="1"/>
        <end position="155"/>
    </location>
</feature>
<dbReference type="SUPFAM" id="SSF55729">
    <property type="entry name" value="Acyl-CoA N-acyltransferases (Nat)"/>
    <property type="match status" value="1"/>
</dbReference>
<dbReference type="InterPro" id="IPR016181">
    <property type="entry name" value="Acyl_CoA_acyltransferase"/>
</dbReference>
<dbReference type="AlphaFoldDB" id="A0A0F9QGL9"/>
<proteinExistence type="predicted"/>
<reference evidence="2" key="1">
    <citation type="journal article" date="2015" name="Nature">
        <title>Complex archaea that bridge the gap between prokaryotes and eukaryotes.</title>
        <authorList>
            <person name="Spang A."/>
            <person name="Saw J.H."/>
            <person name="Jorgensen S.L."/>
            <person name="Zaremba-Niedzwiedzka K."/>
            <person name="Martijn J."/>
            <person name="Lind A.E."/>
            <person name="van Eijk R."/>
            <person name="Schleper C."/>
            <person name="Guy L."/>
            <person name="Ettema T.J."/>
        </authorList>
    </citation>
    <scope>NUCLEOTIDE SEQUENCE</scope>
</reference>
<dbReference type="PANTHER" id="PTHR43072">
    <property type="entry name" value="N-ACETYLTRANSFERASE"/>
    <property type="match status" value="1"/>
</dbReference>
<dbReference type="GO" id="GO:0016747">
    <property type="term" value="F:acyltransferase activity, transferring groups other than amino-acyl groups"/>
    <property type="evidence" value="ECO:0007669"/>
    <property type="project" value="InterPro"/>
</dbReference>
<name>A0A0F9QGL9_9ZZZZ</name>
<dbReference type="Gene3D" id="3.40.630.30">
    <property type="match status" value="1"/>
</dbReference>
<accession>A0A0F9QGL9</accession>
<dbReference type="Pfam" id="PF00583">
    <property type="entry name" value="Acetyltransf_1"/>
    <property type="match status" value="1"/>
</dbReference>
<sequence length="155" mass="18457">MQIILANKSHFPQILEVWKEFMDYHKSLDLFFNRRENGHLNFEKYICELINSNEGQVLVALEDYMVVGYSIALIQYYPPVFNSNTYGLINDLAISESHRRKGIGEQMLVRMFEWFKIQGLDRIELRVAVNNQIGYSFWKKHGFKDYLHVLYIQRG</sequence>
<dbReference type="CDD" id="cd04301">
    <property type="entry name" value="NAT_SF"/>
    <property type="match status" value="1"/>
</dbReference>
<evidence type="ECO:0000313" key="2">
    <source>
        <dbReference type="EMBL" id="KKN41684.1"/>
    </source>
</evidence>
<protein>
    <recommendedName>
        <fullName evidence="1">N-acetyltransferase domain-containing protein</fullName>
    </recommendedName>
</protein>